<comment type="caution">
    <text evidence="13">The sequence shown here is derived from an EMBL/GenBank/DDBJ whole genome shotgun (WGS) entry which is preliminary data.</text>
</comment>
<organism evidence="13">
    <name type="scientific">mine drainage metagenome</name>
    <dbReference type="NCBI Taxonomy" id="410659"/>
    <lineage>
        <taxon>unclassified sequences</taxon>
        <taxon>metagenomes</taxon>
        <taxon>ecological metagenomes</taxon>
    </lineage>
</organism>
<feature type="transmembrane region" description="Helical" evidence="10">
    <location>
        <begin position="42"/>
        <end position="60"/>
    </location>
</feature>
<sequence length="455" mass="50164">MFRASWQLRHELSGPQRHAHELAFLPAHLELVETPVHPAPKWTARLIVLFAALTVLWATFGKINVVTTAQGKLVPKGEVKVVQSMDTGTVHGILVHDGQWVRQGDPLIELDATQAGADLDKARATLLDAELTAARSQALLTAQSMQRPPHVAMVAGVDHAHQAEAQRLADAQYAELQEKLASQQADLLHRQDELLSTQQVIDKLQRTAPLAAQVAQSYAALVKDNYVARQDYLQKEQDSINQTGELAAQRSHALALQAAITQQQRDIAATVAQFRREQLDQLNKAQQQVQQSRQDLAKAQQRATRLVLRAPVSGTVQQLAVHTVGGVVSQAKPLMEIVPDDTLEVEAQVSNKDIGFVRAGQTAAVKLETFSFTRYGVLHGAVRQVSNDAETTKKQTLVFPVRIHLDANRMWVDGHWVQLSPGMAVTVDIKTGRRSVADYFLSPLLKTAEDSLHER</sequence>
<evidence type="ECO:0000313" key="13">
    <source>
        <dbReference type="EMBL" id="OIQ91503.1"/>
    </source>
</evidence>
<evidence type="ECO:0000256" key="7">
    <source>
        <dbReference type="ARBA" id="ARBA00022989"/>
    </source>
</evidence>
<proteinExistence type="inferred from homology"/>
<feature type="coiled-coil region" evidence="9">
    <location>
        <begin position="166"/>
        <end position="193"/>
    </location>
</feature>
<dbReference type="AlphaFoldDB" id="A0A1J5RHM0"/>
<reference evidence="13" key="1">
    <citation type="submission" date="2016-10" db="EMBL/GenBank/DDBJ databases">
        <title>Sequence of Gallionella enrichment culture.</title>
        <authorList>
            <person name="Poehlein A."/>
            <person name="Muehling M."/>
            <person name="Daniel R."/>
        </authorList>
    </citation>
    <scope>NUCLEOTIDE SEQUENCE</scope>
</reference>
<evidence type="ECO:0000256" key="6">
    <source>
        <dbReference type="ARBA" id="ARBA00022692"/>
    </source>
</evidence>
<feature type="coiled-coil region" evidence="9">
    <location>
        <begin position="275"/>
        <end position="309"/>
    </location>
</feature>
<accession>A0A1J5RHM0</accession>
<evidence type="ECO:0000259" key="12">
    <source>
        <dbReference type="Pfam" id="PF26002"/>
    </source>
</evidence>
<comment type="similarity">
    <text evidence="2">Belongs to the membrane fusion protein (MFP) (TC 8.A.1) family.</text>
</comment>
<evidence type="ECO:0000256" key="10">
    <source>
        <dbReference type="SAM" id="Phobius"/>
    </source>
</evidence>
<keyword evidence="5" id="KW-0997">Cell inner membrane</keyword>
<evidence type="ECO:0000256" key="9">
    <source>
        <dbReference type="SAM" id="Coils"/>
    </source>
</evidence>
<feature type="domain" description="CyaD-like alpha-helical hairpin" evidence="11">
    <location>
        <begin position="111"/>
        <end position="305"/>
    </location>
</feature>
<dbReference type="PANTHER" id="PTHR30386">
    <property type="entry name" value="MEMBRANE FUSION SUBUNIT OF EMRAB-TOLC MULTIDRUG EFFLUX PUMP"/>
    <property type="match status" value="1"/>
</dbReference>
<dbReference type="Pfam" id="PF25988">
    <property type="entry name" value="HH_CyaD"/>
    <property type="match status" value="1"/>
</dbReference>
<dbReference type="InterPro" id="IPR010129">
    <property type="entry name" value="T1SS_HlyD"/>
</dbReference>
<keyword evidence="3" id="KW-0813">Transport</keyword>
<evidence type="ECO:0000256" key="2">
    <source>
        <dbReference type="ARBA" id="ARBA00009477"/>
    </source>
</evidence>
<dbReference type="GO" id="GO:0005886">
    <property type="term" value="C:plasma membrane"/>
    <property type="evidence" value="ECO:0007669"/>
    <property type="project" value="UniProtKB-SubCell"/>
</dbReference>
<dbReference type="Gene3D" id="2.40.30.170">
    <property type="match status" value="1"/>
</dbReference>
<evidence type="ECO:0000256" key="1">
    <source>
        <dbReference type="ARBA" id="ARBA00004377"/>
    </source>
</evidence>
<evidence type="ECO:0000256" key="4">
    <source>
        <dbReference type="ARBA" id="ARBA00022475"/>
    </source>
</evidence>
<dbReference type="Gene3D" id="2.40.50.100">
    <property type="match status" value="1"/>
</dbReference>
<gene>
    <name evidence="13" type="primary">hlyD_2</name>
    <name evidence="13" type="ORF">GALL_265800</name>
</gene>
<dbReference type="PRINTS" id="PR01490">
    <property type="entry name" value="RTXTOXIND"/>
</dbReference>
<dbReference type="NCBIfam" id="TIGR01843">
    <property type="entry name" value="type_I_hlyD"/>
    <property type="match status" value="1"/>
</dbReference>
<keyword evidence="6 10" id="KW-0812">Transmembrane</keyword>
<dbReference type="SUPFAM" id="SSF111369">
    <property type="entry name" value="HlyD-like secretion proteins"/>
    <property type="match status" value="1"/>
</dbReference>
<comment type="subcellular location">
    <subcellularLocation>
        <location evidence="1">Cell inner membrane</location>
        <topology evidence="1">Single-pass membrane protein</topology>
    </subcellularLocation>
</comment>
<name>A0A1J5RHM0_9ZZZZ</name>
<dbReference type="InterPro" id="IPR059040">
    <property type="entry name" value="HH_CyaD-like"/>
</dbReference>
<evidence type="ECO:0000256" key="5">
    <source>
        <dbReference type="ARBA" id="ARBA00022519"/>
    </source>
</evidence>
<keyword evidence="8 10" id="KW-0472">Membrane</keyword>
<dbReference type="InterPro" id="IPR050739">
    <property type="entry name" value="MFP"/>
</dbReference>
<dbReference type="EMBL" id="MLJW01000257">
    <property type="protein sequence ID" value="OIQ91503.1"/>
    <property type="molecule type" value="Genomic_DNA"/>
</dbReference>
<keyword evidence="9" id="KW-0175">Coiled coil</keyword>
<evidence type="ECO:0000256" key="3">
    <source>
        <dbReference type="ARBA" id="ARBA00022448"/>
    </source>
</evidence>
<keyword evidence="7 10" id="KW-1133">Transmembrane helix</keyword>
<dbReference type="GO" id="GO:0015031">
    <property type="term" value="P:protein transport"/>
    <property type="evidence" value="ECO:0007669"/>
    <property type="project" value="InterPro"/>
</dbReference>
<dbReference type="PANTHER" id="PTHR30386:SF26">
    <property type="entry name" value="TRANSPORT PROTEIN COMB"/>
    <property type="match status" value="1"/>
</dbReference>
<keyword evidence="4" id="KW-1003">Cell membrane</keyword>
<evidence type="ECO:0000259" key="11">
    <source>
        <dbReference type="Pfam" id="PF25988"/>
    </source>
</evidence>
<feature type="domain" description="AprE-like beta-barrel" evidence="12">
    <location>
        <begin position="343"/>
        <end position="432"/>
    </location>
</feature>
<protein>
    <submittedName>
        <fullName evidence="13">Hemolysin secretion protein D, chromosomal</fullName>
    </submittedName>
</protein>
<dbReference type="Pfam" id="PF26002">
    <property type="entry name" value="Beta-barrel_AprE"/>
    <property type="match status" value="1"/>
</dbReference>
<dbReference type="Gene3D" id="1.10.287.470">
    <property type="entry name" value="Helix hairpin bin"/>
    <property type="match status" value="1"/>
</dbReference>
<dbReference type="InterPro" id="IPR058982">
    <property type="entry name" value="Beta-barrel_AprE"/>
</dbReference>
<evidence type="ECO:0000256" key="8">
    <source>
        <dbReference type="ARBA" id="ARBA00023136"/>
    </source>
</evidence>